<name>A0AA96LP44_9BACL</name>
<dbReference type="InterPro" id="IPR029063">
    <property type="entry name" value="SAM-dependent_MTases_sf"/>
</dbReference>
<dbReference type="KEGG" id="proo:MJB10_05885"/>
<gene>
    <name evidence="2" type="ORF">MJB10_05885</name>
</gene>
<reference evidence="2" key="1">
    <citation type="submission" date="2022-02" db="EMBL/GenBank/DDBJ databases">
        <title>Paenibacillus sp. MBLB1832 Whole Genome Shotgun Sequencing.</title>
        <authorList>
            <person name="Hwang C.Y."/>
            <person name="Cho E.-S."/>
            <person name="Seo M.-J."/>
        </authorList>
    </citation>
    <scope>NUCLEOTIDE SEQUENCE</scope>
    <source>
        <strain evidence="2">MBLB1832</strain>
    </source>
</reference>
<keyword evidence="3" id="KW-1185">Reference proteome</keyword>
<accession>A0AA96LP44</accession>
<protein>
    <submittedName>
        <fullName evidence="2">Class I SAM-dependent methyltransferase</fullName>
        <ecNumber evidence="2">2.1.-.-</ecNumber>
    </submittedName>
</protein>
<dbReference type="Pfam" id="PF08242">
    <property type="entry name" value="Methyltransf_12"/>
    <property type="match status" value="1"/>
</dbReference>
<dbReference type="InterPro" id="IPR013217">
    <property type="entry name" value="Methyltransf_12"/>
</dbReference>
<dbReference type="GO" id="GO:0008168">
    <property type="term" value="F:methyltransferase activity"/>
    <property type="evidence" value="ECO:0007669"/>
    <property type="project" value="UniProtKB-KW"/>
</dbReference>
<dbReference type="PANTHER" id="PTHR43861">
    <property type="entry name" value="TRANS-ACONITATE 2-METHYLTRANSFERASE-RELATED"/>
    <property type="match status" value="1"/>
</dbReference>
<dbReference type="EC" id="2.1.-.-" evidence="2"/>
<keyword evidence="2" id="KW-0489">Methyltransferase</keyword>
<sequence>MSKASFFDFDAEYGNRYEVTIRKILPSYDNLYVAMTALLQNLLDEKAHVLIVGAGGGKELLTFGGSNPKWNFTGVDLSDQMMRYAKRKIAGSDIENRTSLYVGGLEELEETHLYDGATCILVMPFVPDDGAKESLLANIASRLKQGAPLLLVGAHGDPQSEEFQIYFQALRRKLTLLSSMSNQESESIMSGALNEMHFSTKERMKELMTLTGFSNQHHFFADLMFDGWLAIRS</sequence>
<dbReference type="CDD" id="cd02440">
    <property type="entry name" value="AdoMet_MTases"/>
    <property type="match status" value="1"/>
</dbReference>
<dbReference type="EMBL" id="CP130319">
    <property type="protein sequence ID" value="WNR45632.1"/>
    <property type="molecule type" value="Genomic_DNA"/>
</dbReference>
<dbReference type="Gene3D" id="3.40.50.150">
    <property type="entry name" value="Vaccinia Virus protein VP39"/>
    <property type="match status" value="1"/>
</dbReference>
<dbReference type="SUPFAM" id="SSF53335">
    <property type="entry name" value="S-adenosyl-L-methionine-dependent methyltransferases"/>
    <property type="match status" value="1"/>
</dbReference>
<organism evidence="2 3">
    <name type="scientific">Paenibacillus roseopurpureus</name>
    <dbReference type="NCBI Taxonomy" id="2918901"/>
    <lineage>
        <taxon>Bacteria</taxon>
        <taxon>Bacillati</taxon>
        <taxon>Bacillota</taxon>
        <taxon>Bacilli</taxon>
        <taxon>Bacillales</taxon>
        <taxon>Paenibacillaceae</taxon>
        <taxon>Paenibacillus</taxon>
    </lineage>
</organism>
<dbReference type="AlphaFoldDB" id="A0AA96LP44"/>
<evidence type="ECO:0000259" key="1">
    <source>
        <dbReference type="Pfam" id="PF08242"/>
    </source>
</evidence>
<evidence type="ECO:0000313" key="3">
    <source>
        <dbReference type="Proteomes" id="UP001304650"/>
    </source>
</evidence>
<dbReference type="Proteomes" id="UP001304650">
    <property type="component" value="Chromosome"/>
</dbReference>
<dbReference type="RefSeq" id="WP_314802539.1">
    <property type="nucleotide sequence ID" value="NZ_CP130319.1"/>
</dbReference>
<dbReference type="GO" id="GO:0032259">
    <property type="term" value="P:methylation"/>
    <property type="evidence" value="ECO:0007669"/>
    <property type="project" value="UniProtKB-KW"/>
</dbReference>
<feature type="domain" description="Methyltransferase type 12" evidence="1">
    <location>
        <begin position="50"/>
        <end position="148"/>
    </location>
</feature>
<keyword evidence="2" id="KW-0808">Transferase</keyword>
<evidence type="ECO:0000313" key="2">
    <source>
        <dbReference type="EMBL" id="WNR45632.1"/>
    </source>
</evidence>
<proteinExistence type="predicted"/>